<feature type="domain" description="MacB-like periplasmic core" evidence="8">
    <location>
        <begin position="19"/>
        <end position="227"/>
    </location>
</feature>
<evidence type="ECO:0000256" key="2">
    <source>
        <dbReference type="ARBA" id="ARBA00022475"/>
    </source>
</evidence>
<keyword evidence="3 6" id="KW-0812">Transmembrane</keyword>
<gene>
    <name evidence="9" type="ORF">SAMN06265218_103289</name>
</gene>
<organism evidence="9 10">
    <name type="scientific">Fodinibius sediminis</name>
    <dbReference type="NCBI Taxonomy" id="1214077"/>
    <lineage>
        <taxon>Bacteria</taxon>
        <taxon>Pseudomonadati</taxon>
        <taxon>Balneolota</taxon>
        <taxon>Balneolia</taxon>
        <taxon>Balneolales</taxon>
        <taxon>Balneolaceae</taxon>
        <taxon>Fodinibius</taxon>
    </lineage>
</organism>
<dbReference type="InterPro" id="IPR025857">
    <property type="entry name" value="MacB_PCD"/>
</dbReference>
<dbReference type="GO" id="GO:0022857">
    <property type="term" value="F:transmembrane transporter activity"/>
    <property type="evidence" value="ECO:0007669"/>
    <property type="project" value="TreeGrafter"/>
</dbReference>
<proteinExistence type="predicted"/>
<feature type="domain" description="ABC3 transporter permease C-terminal" evidence="7">
    <location>
        <begin position="258"/>
        <end position="379"/>
    </location>
</feature>
<dbReference type="PANTHER" id="PTHR30572:SF15">
    <property type="entry name" value="ABC TRANSPORTER PERMEASE"/>
    <property type="match status" value="1"/>
</dbReference>
<evidence type="ECO:0000256" key="6">
    <source>
        <dbReference type="SAM" id="Phobius"/>
    </source>
</evidence>
<dbReference type="InterPro" id="IPR050250">
    <property type="entry name" value="Macrolide_Exporter_MacB"/>
</dbReference>
<keyword evidence="10" id="KW-1185">Reference proteome</keyword>
<evidence type="ECO:0000256" key="5">
    <source>
        <dbReference type="ARBA" id="ARBA00023136"/>
    </source>
</evidence>
<feature type="transmembrane region" description="Helical" evidence="6">
    <location>
        <begin position="346"/>
        <end position="369"/>
    </location>
</feature>
<sequence>MKIPVSYSIKSLFQRKVSTLVTVASFALVVLVLLALLAMVQGVNATLISAGADNRLFVLNRNATTENQSRIDTGDVSTIGLYPELKLNADGRPVTSAEMVKTSYVETLSGERIQVNFRGVDLEKARSVHYHMTLVAGRFFDASAYNEVILGETIFEGMGAHIGDVFTANRQIWRVVGVFRDNGSPFESEVWTSTGNMASAFDLYEFSSVWMVINSPRAMPALVEKLNSDPKLFVYAISEKQYFAQGTTAAQGFKALTWFIAFILSIGATFSAMNTMYASLADRTGEIGALRAIGFPASAVRWATLLETLIMAVLGWLLATIFVYVLQGTTFRTPLTGLGYVSFKLTITPFLIITGFLFSLAMGLIGGWIPARHATRMPIIEALNS</sequence>
<keyword evidence="2" id="KW-1003">Cell membrane</keyword>
<evidence type="ECO:0000313" key="9">
    <source>
        <dbReference type="EMBL" id="SMO49143.1"/>
    </source>
</evidence>
<evidence type="ECO:0000259" key="7">
    <source>
        <dbReference type="Pfam" id="PF02687"/>
    </source>
</evidence>
<dbReference type="RefSeq" id="WP_142713497.1">
    <property type="nucleotide sequence ID" value="NZ_FXTH01000003.1"/>
</dbReference>
<keyword evidence="5 6" id="KW-0472">Membrane</keyword>
<feature type="transmembrane region" description="Helical" evidence="6">
    <location>
        <begin position="302"/>
        <end position="326"/>
    </location>
</feature>
<evidence type="ECO:0000256" key="1">
    <source>
        <dbReference type="ARBA" id="ARBA00004651"/>
    </source>
</evidence>
<dbReference type="GO" id="GO:0005886">
    <property type="term" value="C:plasma membrane"/>
    <property type="evidence" value="ECO:0007669"/>
    <property type="project" value="UniProtKB-SubCell"/>
</dbReference>
<reference evidence="9 10" key="1">
    <citation type="submission" date="2017-05" db="EMBL/GenBank/DDBJ databases">
        <authorList>
            <person name="Varghese N."/>
            <person name="Submissions S."/>
        </authorList>
    </citation>
    <scope>NUCLEOTIDE SEQUENCE [LARGE SCALE GENOMIC DNA]</scope>
    <source>
        <strain evidence="9 10">DSM 21194</strain>
    </source>
</reference>
<dbReference type="Pfam" id="PF12704">
    <property type="entry name" value="MacB_PCD"/>
    <property type="match status" value="1"/>
</dbReference>
<accession>A0A521BPU0</accession>
<dbReference type="Pfam" id="PF02687">
    <property type="entry name" value="FtsX"/>
    <property type="match status" value="1"/>
</dbReference>
<evidence type="ECO:0000313" key="10">
    <source>
        <dbReference type="Proteomes" id="UP000317593"/>
    </source>
</evidence>
<comment type="subcellular location">
    <subcellularLocation>
        <location evidence="1">Cell membrane</location>
        <topology evidence="1">Multi-pass membrane protein</topology>
    </subcellularLocation>
</comment>
<evidence type="ECO:0000259" key="8">
    <source>
        <dbReference type="Pfam" id="PF12704"/>
    </source>
</evidence>
<dbReference type="AlphaFoldDB" id="A0A521BPU0"/>
<dbReference type="EMBL" id="FXTH01000003">
    <property type="protein sequence ID" value="SMO49143.1"/>
    <property type="molecule type" value="Genomic_DNA"/>
</dbReference>
<keyword evidence="4 6" id="KW-1133">Transmembrane helix</keyword>
<dbReference type="InterPro" id="IPR003838">
    <property type="entry name" value="ABC3_permease_C"/>
</dbReference>
<feature type="transmembrane region" description="Helical" evidence="6">
    <location>
        <begin position="255"/>
        <end position="281"/>
    </location>
</feature>
<dbReference type="OrthoDB" id="9770036at2"/>
<dbReference type="Proteomes" id="UP000317593">
    <property type="component" value="Unassembled WGS sequence"/>
</dbReference>
<evidence type="ECO:0000256" key="4">
    <source>
        <dbReference type="ARBA" id="ARBA00022989"/>
    </source>
</evidence>
<dbReference type="PANTHER" id="PTHR30572">
    <property type="entry name" value="MEMBRANE COMPONENT OF TRANSPORTER-RELATED"/>
    <property type="match status" value="1"/>
</dbReference>
<evidence type="ECO:0000256" key="3">
    <source>
        <dbReference type="ARBA" id="ARBA00022692"/>
    </source>
</evidence>
<name>A0A521BPU0_9BACT</name>
<protein>
    <submittedName>
        <fullName evidence="9">Putative ABC transport system permease protein</fullName>
    </submittedName>
</protein>